<gene>
    <name evidence="2" type="ORF">TTHERM_01093720</name>
</gene>
<dbReference type="AlphaFoldDB" id="Q22BM3"/>
<reference evidence="3" key="1">
    <citation type="journal article" date="2006" name="PLoS Biol.">
        <title>Macronuclear genome sequence of the ciliate Tetrahymena thermophila, a model eukaryote.</title>
        <authorList>
            <person name="Eisen J.A."/>
            <person name="Coyne R.S."/>
            <person name="Wu M."/>
            <person name="Wu D."/>
            <person name="Thiagarajan M."/>
            <person name="Wortman J.R."/>
            <person name="Badger J.H."/>
            <person name="Ren Q."/>
            <person name="Amedeo P."/>
            <person name="Jones K.M."/>
            <person name="Tallon L.J."/>
            <person name="Delcher A.L."/>
            <person name="Salzberg S.L."/>
            <person name="Silva J.C."/>
            <person name="Haas B.J."/>
            <person name="Majoros W.H."/>
            <person name="Farzad M."/>
            <person name="Carlton J.M."/>
            <person name="Smith R.K. Jr."/>
            <person name="Garg J."/>
            <person name="Pearlman R.E."/>
            <person name="Karrer K.M."/>
            <person name="Sun L."/>
            <person name="Manning G."/>
            <person name="Elde N.C."/>
            <person name="Turkewitz A.P."/>
            <person name="Asai D.J."/>
            <person name="Wilkes D.E."/>
            <person name="Wang Y."/>
            <person name="Cai H."/>
            <person name="Collins K."/>
            <person name="Stewart B.A."/>
            <person name="Lee S.R."/>
            <person name="Wilamowska K."/>
            <person name="Weinberg Z."/>
            <person name="Ruzzo W.L."/>
            <person name="Wloga D."/>
            <person name="Gaertig J."/>
            <person name="Frankel J."/>
            <person name="Tsao C.-C."/>
            <person name="Gorovsky M.A."/>
            <person name="Keeling P.J."/>
            <person name="Waller R.F."/>
            <person name="Patron N.J."/>
            <person name="Cherry J.M."/>
            <person name="Stover N.A."/>
            <person name="Krieger C.J."/>
            <person name="del Toro C."/>
            <person name="Ryder H.F."/>
            <person name="Williamson S.C."/>
            <person name="Barbeau R.A."/>
            <person name="Hamilton E.P."/>
            <person name="Orias E."/>
        </authorList>
    </citation>
    <scope>NUCLEOTIDE SEQUENCE [LARGE SCALE GENOMIC DNA]</scope>
    <source>
        <strain evidence="3">SB210</strain>
    </source>
</reference>
<sequence>MNKTGFFNKKQPIPNNSMKNTVGLLYSNLFRYQVTNKIRNFQDNKQEQQLSIKLNKSNSEQHFKSNQLNPSPFAKVKLNEESREMKLNLNQSDLSISRDNQQPKRFIFDQIKHTTNLGQTLVESQFGKSLKKFTNTDNSICQQQDDNKSDMQIGIDQIQEGSFDKQERSFFNTSYVGKIKKSASSLRDQKYYSKKVNKSNKKIESLNNDSKIKALVQQINQLNFQEDPIKEVQEVLQNVYNDEHAQDKGKRKQHLKELIFDPTSNSTKKRNKKKLQVKLSSENISSSSLNIEDDNEQQTQNQKKQKLKNQQKQQAVNLEGFRLHRSFSEEDQQQNQQNEQGQSSKNNNQENQGNKKKSGLIELLEKNQSNKAQNQFNNLYLDHYNRLGKEEWKTTKFQIGEFLWNARIDQLKASIKKKMPAYSTVLLKQWEDYEYLPNTYATKRNISQHREYTSPQNYKFSFKFYSPSSALANQNNTDTMSSQNLHDRPMKIDKISVDESLLKRQTKQNSPYSTLKSNISYERNLLSTAQSDYQQIYQTQPKYEMSKRDIQFKPSMSTKALDGKNYQKEFLQAQGKLRTRQDELKRIVQQIHDFEQVTKNQPVIPTQLIDLAKKQSQTSFFQLQDIGKQKKTFRFFEKTPQYSTQVEVDDIQTLKQLKQRSNTYKTFRNHVRQYLTLQKD</sequence>
<accession>Q22BM3</accession>
<dbReference type="InParanoid" id="Q22BM3"/>
<dbReference type="KEGG" id="tet:TTHERM_01093720"/>
<evidence type="ECO:0000313" key="2">
    <source>
        <dbReference type="EMBL" id="EAR82706.1"/>
    </source>
</evidence>
<dbReference type="EMBL" id="GG662340">
    <property type="protein sequence ID" value="EAR82706.1"/>
    <property type="molecule type" value="Genomic_DNA"/>
</dbReference>
<feature type="compositionally biased region" description="Low complexity" evidence="1">
    <location>
        <begin position="277"/>
        <end position="290"/>
    </location>
</feature>
<protein>
    <submittedName>
        <fullName evidence="2">Uncharacterized protein</fullName>
    </submittedName>
</protein>
<evidence type="ECO:0000256" key="1">
    <source>
        <dbReference type="SAM" id="MobiDB-lite"/>
    </source>
</evidence>
<proteinExistence type="predicted"/>
<feature type="compositionally biased region" description="Basic residues" evidence="1">
    <location>
        <begin position="267"/>
        <end position="276"/>
    </location>
</feature>
<dbReference type="HOGENOM" id="CLU_404673_0_0_1"/>
<organism evidence="2 3">
    <name type="scientific">Tetrahymena thermophila (strain SB210)</name>
    <dbReference type="NCBI Taxonomy" id="312017"/>
    <lineage>
        <taxon>Eukaryota</taxon>
        <taxon>Sar</taxon>
        <taxon>Alveolata</taxon>
        <taxon>Ciliophora</taxon>
        <taxon>Intramacronucleata</taxon>
        <taxon>Oligohymenophorea</taxon>
        <taxon>Hymenostomatida</taxon>
        <taxon>Tetrahymenina</taxon>
        <taxon>Tetrahymenidae</taxon>
        <taxon>Tetrahymena</taxon>
    </lineage>
</organism>
<keyword evidence="3" id="KW-1185">Reference proteome</keyword>
<dbReference type="RefSeq" id="XP_001030369.1">
    <property type="nucleotide sequence ID" value="XM_001030369.1"/>
</dbReference>
<evidence type="ECO:0000313" key="3">
    <source>
        <dbReference type="Proteomes" id="UP000009168"/>
    </source>
</evidence>
<feature type="region of interest" description="Disordered" evidence="1">
    <location>
        <begin position="243"/>
        <end position="314"/>
    </location>
</feature>
<feature type="compositionally biased region" description="Low complexity" evidence="1">
    <location>
        <begin position="333"/>
        <end position="352"/>
    </location>
</feature>
<feature type="region of interest" description="Disordered" evidence="1">
    <location>
        <begin position="328"/>
        <end position="355"/>
    </location>
</feature>
<name>Q22BM3_TETTS</name>
<dbReference type="GeneID" id="7835061"/>
<dbReference type="Proteomes" id="UP000009168">
    <property type="component" value="Unassembled WGS sequence"/>
</dbReference>